<protein>
    <submittedName>
        <fullName evidence="2">Uncharacterized protein</fullName>
    </submittedName>
</protein>
<proteinExistence type="predicted"/>
<dbReference type="Proteomes" id="UP001372834">
    <property type="component" value="Unassembled WGS sequence"/>
</dbReference>
<accession>A0AAN8SAD3</accession>
<dbReference type="Pfam" id="PF14223">
    <property type="entry name" value="Retrotran_gag_2"/>
    <property type="match status" value="1"/>
</dbReference>
<feature type="compositionally biased region" description="Basic and acidic residues" evidence="1">
    <location>
        <begin position="91"/>
        <end position="101"/>
    </location>
</feature>
<dbReference type="EMBL" id="JAWJWE010000002">
    <property type="protein sequence ID" value="KAK6642359.1"/>
    <property type="molecule type" value="Genomic_DNA"/>
</dbReference>
<name>A0AAN8SAD3_POLSC</name>
<gene>
    <name evidence="2" type="ORF">RUM43_003860</name>
</gene>
<organism evidence="2 3">
    <name type="scientific">Polyplax serrata</name>
    <name type="common">Common mouse louse</name>
    <dbReference type="NCBI Taxonomy" id="468196"/>
    <lineage>
        <taxon>Eukaryota</taxon>
        <taxon>Metazoa</taxon>
        <taxon>Ecdysozoa</taxon>
        <taxon>Arthropoda</taxon>
        <taxon>Hexapoda</taxon>
        <taxon>Insecta</taxon>
        <taxon>Pterygota</taxon>
        <taxon>Neoptera</taxon>
        <taxon>Paraneoptera</taxon>
        <taxon>Psocodea</taxon>
        <taxon>Troctomorpha</taxon>
        <taxon>Phthiraptera</taxon>
        <taxon>Anoplura</taxon>
        <taxon>Polyplacidae</taxon>
        <taxon>Polyplax</taxon>
    </lineage>
</organism>
<evidence type="ECO:0000256" key="1">
    <source>
        <dbReference type="SAM" id="MobiDB-lite"/>
    </source>
</evidence>
<feature type="region of interest" description="Disordered" evidence="1">
    <location>
        <begin position="75"/>
        <end position="101"/>
    </location>
</feature>
<dbReference type="AlphaFoldDB" id="A0AAN8SAD3"/>
<reference evidence="2 3" key="1">
    <citation type="submission" date="2023-10" db="EMBL/GenBank/DDBJ databases">
        <title>Genomes of two closely related lineages of the louse Polyplax serrata with different host specificities.</title>
        <authorList>
            <person name="Martinu J."/>
            <person name="Tarabai H."/>
            <person name="Stefka J."/>
            <person name="Hypsa V."/>
        </authorList>
    </citation>
    <scope>NUCLEOTIDE SEQUENCE [LARGE SCALE GENOMIC DNA]</scope>
    <source>
        <strain evidence="2">HR10_N</strain>
    </source>
</reference>
<evidence type="ECO:0000313" key="2">
    <source>
        <dbReference type="EMBL" id="KAK6642359.1"/>
    </source>
</evidence>
<evidence type="ECO:0000313" key="3">
    <source>
        <dbReference type="Proteomes" id="UP001372834"/>
    </source>
</evidence>
<comment type="caution">
    <text evidence="2">The sequence shown here is derived from an EMBL/GenBank/DDBJ whole genome shotgun (WGS) entry which is preliminary data.</text>
</comment>
<sequence>MESGGSPNFSVMILNALPSSYETFTVAMASREVLLTLEELKVKLISEETRQRESLGVMEYDDQEIGFVAKNSKKFGHRTRKESVTPAAKQDIQKDQDIQHY</sequence>